<evidence type="ECO:0000313" key="3">
    <source>
        <dbReference type="Proteomes" id="UP001153365"/>
    </source>
</evidence>
<dbReference type="Proteomes" id="UP001153365">
    <property type="component" value="Unassembled WGS sequence"/>
</dbReference>
<dbReference type="InterPro" id="IPR029006">
    <property type="entry name" value="ADF-H/Gelsolin-like_dom_sf"/>
</dbReference>
<dbReference type="InterPro" id="IPR002108">
    <property type="entry name" value="ADF-H"/>
</dbReference>
<dbReference type="Pfam" id="PF00241">
    <property type="entry name" value="Cofilin_ADF"/>
    <property type="match status" value="1"/>
</dbReference>
<dbReference type="PROSITE" id="PS51263">
    <property type="entry name" value="ADF_H"/>
    <property type="match status" value="1"/>
</dbReference>
<evidence type="ECO:0000259" key="1">
    <source>
        <dbReference type="PROSITE" id="PS51263"/>
    </source>
</evidence>
<name>A0AAV0B235_PHAPC</name>
<dbReference type="GO" id="GO:0003779">
    <property type="term" value="F:actin binding"/>
    <property type="evidence" value="ECO:0007669"/>
    <property type="project" value="InterPro"/>
</dbReference>
<keyword evidence="3" id="KW-1185">Reference proteome</keyword>
<evidence type="ECO:0000313" key="2">
    <source>
        <dbReference type="EMBL" id="CAH7676327.1"/>
    </source>
</evidence>
<protein>
    <recommendedName>
        <fullName evidence="1">ADF-H domain-containing protein</fullName>
    </recommendedName>
</protein>
<dbReference type="EMBL" id="CALTRL010002646">
    <property type="protein sequence ID" value="CAH7676327.1"/>
    <property type="molecule type" value="Genomic_DNA"/>
</dbReference>
<dbReference type="SUPFAM" id="SSF55753">
    <property type="entry name" value="Actin depolymerizing proteins"/>
    <property type="match status" value="1"/>
</dbReference>
<gene>
    <name evidence="2" type="ORF">PPACK8108_LOCUS11447</name>
</gene>
<organism evidence="2 3">
    <name type="scientific">Phakopsora pachyrhizi</name>
    <name type="common">Asian soybean rust disease fungus</name>
    <dbReference type="NCBI Taxonomy" id="170000"/>
    <lineage>
        <taxon>Eukaryota</taxon>
        <taxon>Fungi</taxon>
        <taxon>Dikarya</taxon>
        <taxon>Basidiomycota</taxon>
        <taxon>Pucciniomycotina</taxon>
        <taxon>Pucciniomycetes</taxon>
        <taxon>Pucciniales</taxon>
        <taxon>Phakopsoraceae</taxon>
        <taxon>Phakopsora</taxon>
    </lineage>
</organism>
<dbReference type="Gene3D" id="3.40.20.10">
    <property type="entry name" value="Severin"/>
    <property type="match status" value="1"/>
</dbReference>
<accession>A0AAV0B235</accession>
<dbReference type="CDD" id="cd00013">
    <property type="entry name" value="ADF_gelsolin"/>
    <property type="match status" value="1"/>
</dbReference>
<feature type="domain" description="ADF-H" evidence="1">
    <location>
        <begin position="1"/>
        <end position="78"/>
    </location>
</feature>
<sequence>NQLYDECWAILNSQSCCNVVYDFKFDLEDGTRNKPCFFAWSVEVVKRKNKMLYASPRMPFVAACLVLGLEEVDLSFSL</sequence>
<proteinExistence type="predicted"/>
<dbReference type="AlphaFoldDB" id="A0AAV0B235"/>
<feature type="non-terminal residue" evidence="2">
    <location>
        <position position="1"/>
    </location>
</feature>
<reference evidence="2" key="1">
    <citation type="submission" date="2022-06" db="EMBL/GenBank/DDBJ databases">
        <authorList>
            <consortium name="SYNGENTA / RWTH Aachen University"/>
        </authorList>
    </citation>
    <scope>NUCLEOTIDE SEQUENCE</scope>
</reference>
<comment type="caution">
    <text evidence="2">The sequence shown here is derived from an EMBL/GenBank/DDBJ whole genome shotgun (WGS) entry which is preliminary data.</text>
</comment>